<evidence type="ECO:0000256" key="2">
    <source>
        <dbReference type="SAM" id="Phobius"/>
    </source>
</evidence>
<feature type="transmembrane region" description="Helical" evidence="2">
    <location>
        <begin position="108"/>
        <end position="126"/>
    </location>
</feature>
<dbReference type="RefSeq" id="WP_003959841.1">
    <property type="nucleotide sequence ID" value="NZ_CM000913.1"/>
</dbReference>
<name>E2PW89_STRCL</name>
<keyword evidence="2" id="KW-0472">Membrane</keyword>
<keyword evidence="2" id="KW-1133">Transmembrane helix</keyword>
<feature type="transmembrane region" description="Helical" evidence="2">
    <location>
        <begin position="44"/>
        <end position="64"/>
    </location>
</feature>
<evidence type="ECO:0000313" key="4">
    <source>
        <dbReference type="Proteomes" id="UP000002357"/>
    </source>
</evidence>
<dbReference type="Proteomes" id="UP000002357">
    <property type="component" value="Chromosome"/>
</dbReference>
<dbReference type="EMBL" id="CM000913">
    <property type="protein sequence ID" value="EFG05922.1"/>
    <property type="molecule type" value="Genomic_DNA"/>
</dbReference>
<feature type="region of interest" description="Disordered" evidence="1">
    <location>
        <begin position="211"/>
        <end position="232"/>
    </location>
</feature>
<feature type="transmembrane region" description="Helical" evidence="2">
    <location>
        <begin position="285"/>
        <end position="305"/>
    </location>
</feature>
<keyword evidence="4" id="KW-1185">Reference proteome</keyword>
<proteinExistence type="predicted"/>
<dbReference type="AlphaFoldDB" id="E2PW89"/>
<feature type="transmembrane region" description="Helical" evidence="2">
    <location>
        <begin position="317"/>
        <end position="336"/>
    </location>
</feature>
<feature type="transmembrane region" description="Helical" evidence="2">
    <location>
        <begin position="146"/>
        <end position="168"/>
    </location>
</feature>
<organism evidence="3 4">
    <name type="scientific">Streptomyces clavuligerus</name>
    <dbReference type="NCBI Taxonomy" id="1901"/>
    <lineage>
        <taxon>Bacteria</taxon>
        <taxon>Bacillati</taxon>
        <taxon>Actinomycetota</taxon>
        <taxon>Actinomycetes</taxon>
        <taxon>Kitasatosporales</taxon>
        <taxon>Streptomycetaceae</taxon>
        <taxon>Streptomyces</taxon>
    </lineage>
</organism>
<evidence type="ECO:0000313" key="3">
    <source>
        <dbReference type="EMBL" id="EFG05922.1"/>
    </source>
</evidence>
<feature type="transmembrane region" description="Helical" evidence="2">
    <location>
        <begin position="255"/>
        <end position="273"/>
    </location>
</feature>
<feature type="region of interest" description="Disordered" evidence="1">
    <location>
        <begin position="1"/>
        <end position="28"/>
    </location>
</feature>
<dbReference type="OrthoDB" id="343560at2"/>
<accession>E2PW89</accession>
<dbReference type="GeneID" id="93732486"/>
<dbReference type="KEGG" id="sclf:BB341_23735"/>
<dbReference type="STRING" id="1901.BB341_23735"/>
<sequence length="349" mass="36124">MSLRPAHPSAPRPTTAHSPSDAPDISEISGAPTHSGWTTWHRPLLLTAALLTALTAVCAIGLAVDDRTLTGAPIWLKPFKFSVSFLIYALSLAWMLSRSARARRLGHGAGTVVAAAVVVEMAIIVTQTVRGRRSHFNTETPLDSTLFTVMGNTIVVLWAASLVVAVLLIRSPLADRAGALALRLGALIALAGAALGFLMTRSTPGQRADLRAGEDPTTVGAHSVGVPDGGPSMPLTGWSTTGGDLRIPHFVGLHALQLLPLLAFGLTLLAARLPRLRAAHTGPRLVLTAGAAYAALVALTTWQALRGQPLTDPDGATLGALAAIVTATAAGVLFSLRAPARRSAGRTAP</sequence>
<feature type="transmembrane region" description="Helical" evidence="2">
    <location>
        <begin position="180"/>
        <end position="199"/>
    </location>
</feature>
<gene>
    <name evidence="3" type="ORF">SCLAV_0845</name>
</gene>
<reference evidence="3 4" key="1">
    <citation type="journal article" date="2010" name="Genome Biol. Evol.">
        <title>The sequence of a 1.8-mb bacterial linear plasmid reveals a rich evolutionary reservoir of secondary metabolic pathways.</title>
        <authorList>
            <person name="Medema M.H."/>
            <person name="Trefzer A."/>
            <person name="Kovalchuk A."/>
            <person name="van den Berg M."/>
            <person name="Mueller U."/>
            <person name="Heijne W."/>
            <person name="Wu L."/>
            <person name="Alam M.T."/>
            <person name="Ronning C.M."/>
            <person name="Nierman W.C."/>
            <person name="Bovenberg R.A.L."/>
            <person name="Breitling R."/>
            <person name="Takano E."/>
        </authorList>
    </citation>
    <scope>NUCLEOTIDE SEQUENCE [LARGE SCALE GENOMIC DNA]</scope>
    <source>
        <strain evidence="4">ATCC 27064 / DSM 738 / JCM 4710 / NBRC 13307 / NCIMB 12785 / NRRL 3585 / VKM Ac-602</strain>
    </source>
</reference>
<protein>
    <submittedName>
        <fullName evidence="3">Putative membrane protein</fullName>
    </submittedName>
</protein>
<evidence type="ECO:0000256" key="1">
    <source>
        <dbReference type="SAM" id="MobiDB-lite"/>
    </source>
</evidence>
<feature type="transmembrane region" description="Helical" evidence="2">
    <location>
        <begin position="79"/>
        <end position="96"/>
    </location>
</feature>
<keyword evidence="2" id="KW-0812">Transmembrane</keyword>
<dbReference type="eggNOG" id="ENOG502ZC42">
    <property type="taxonomic scope" value="Bacteria"/>
</dbReference>